<dbReference type="PANTHER" id="PTHR14269">
    <property type="entry name" value="CDP-DIACYLGLYCEROL--GLYCEROL-3-PHOSPHATE 3-PHOSPHATIDYLTRANSFERASE-RELATED"/>
    <property type="match status" value="1"/>
</dbReference>
<dbReference type="Pfam" id="PF01066">
    <property type="entry name" value="CDP-OH_P_transf"/>
    <property type="match status" value="1"/>
</dbReference>
<dbReference type="OrthoDB" id="10020554at2759"/>
<keyword evidence="8" id="KW-0594">Phospholipid biosynthesis</keyword>
<evidence type="ECO:0000256" key="3">
    <source>
        <dbReference type="ARBA" id="ARBA00022679"/>
    </source>
</evidence>
<evidence type="ECO:0000256" key="9">
    <source>
        <dbReference type="ARBA" id="ARBA00023264"/>
    </source>
</evidence>
<dbReference type="InterPro" id="IPR000462">
    <property type="entry name" value="CDP-OH_P_trans"/>
</dbReference>
<sequence>MASRNLFLHLPIRNCFSTHHWNTSRNLTTTLKICQLKKDQDSEQDCHQRQVNDKSLLKSNQVKFEDRIWTVPNALCVLRILASPLVAYTVINNKLIESVAIVAIAGLTDFADGYIARRFESQRSALGGILDPIADKILISTLYLSATISGQLPVFITSVVIGRDLLLILGGSVMRYQMLTKPRTIFDIFRSKGPKMEVKSSTLSKWNTTLQFNLIAFTLVAPIFNISESLFLTYFQYLVATTTIASGLDYMFNRNNYISQLKQ</sequence>
<evidence type="ECO:0000313" key="13">
    <source>
        <dbReference type="Proteomes" id="UP000015104"/>
    </source>
</evidence>
<proteinExistence type="predicted"/>
<name>T1JX33_TETUR</name>
<dbReference type="EC" id="2.7.8.41" evidence="10"/>
<keyword evidence="6" id="KW-0443">Lipid metabolism</keyword>
<dbReference type="STRING" id="32264.T1JX33"/>
<dbReference type="KEGG" id="tut:107371508"/>
<evidence type="ECO:0000256" key="11">
    <source>
        <dbReference type="ARBA" id="ARBA00047433"/>
    </source>
</evidence>
<dbReference type="EnsemblMetazoa" id="tetur02g10530.1">
    <property type="protein sequence ID" value="tetur02g10530.1"/>
    <property type="gene ID" value="tetur02g10530"/>
</dbReference>
<dbReference type="EMBL" id="CAEY01000823">
    <property type="status" value="NOT_ANNOTATED_CDS"/>
    <property type="molecule type" value="Genomic_DNA"/>
</dbReference>
<dbReference type="InterPro" id="IPR043130">
    <property type="entry name" value="CDP-OH_PTrfase_TM_dom"/>
</dbReference>
<keyword evidence="2" id="KW-0444">Lipid biosynthesis</keyword>
<evidence type="ECO:0000256" key="10">
    <source>
        <dbReference type="ARBA" id="ARBA00039001"/>
    </source>
</evidence>
<evidence type="ECO:0000256" key="6">
    <source>
        <dbReference type="ARBA" id="ARBA00023098"/>
    </source>
</evidence>
<dbReference type="GO" id="GO:0032049">
    <property type="term" value="P:cardiolipin biosynthetic process"/>
    <property type="evidence" value="ECO:0007669"/>
    <property type="project" value="TreeGrafter"/>
</dbReference>
<evidence type="ECO:0000256" key="4">
    <source>
        <dbReference type="ARBA" id="ARBA00022692"/>
    </source>
</evidence>
<keyword evidence="5" id="KW-1133">Transmembrane helix</keyword>
<evidence type="ECO:0000313" key="12">
    <source>
        <dbReference type="EnsemblMetazoa" id="tetur02g10530.1"/>
    </source>
</evidence>
<keyword evidence="7" id="KW-0472">Membrane</keyword>
<dbReference type="PANTHER" id="PTHR14269:SF60">
    <property type="entry name" value="CARDIOLIPIN SYNTHASE (CMP-FORMING)"/>
    <property type="match status" value="1"/>
</dbReference>
<comment type="catalytic activity">
    <reaction evidence="11">
        <text>a CDP-1,2-diacyl-sn-glycerol + a 1,2-diacyl-sn-glycero-3-phospho-(1'-sn-glycerol) = a cardiolipin + CMP + H(+)</text>
        <dbReference type="Rhea" id="RHEA:32931"/>
        <dbReference type="ChEBI" id="CHEBI:15378"/>
        <dbReference type="ChEBI" id="CHEBI:58332"/>
        <dbReference type="ChEBI" id="CHEBI:60377"/>
        <dbReference type="ChEBI" id="CHEBI:62237"/>
        <dbReference type="ChEBI" id="CHEBI:64716"/>
        <dbReference type="EC" id="2.7.8.41"/>
    </reaction>
</comment>
<evidence type="ECO:0000256" key="1">
    <source>
        <dbReference type="ARBA" id="ARBA00004141"/>
    </source>
</evidence>
<dbReference type="Gene3D" id="1.20.120.1760">
    <property type="match status" value="1"/>
</dbReference>
<dbReference type="AlphaFoldDB" id="T1JX33"/>
<organism evidence="12 13">
    <name type="scientific">Tetranychus urticae</name>
    <name type="common">Two-spotted spider mite</name>
    <dbReference type="NCBI Taxonomy" id="32264"/>
    <lineage>
        <taxon>Eukaryota</taxon>
        <taxon>Metazoa</taxon>
        <taxon>Ecdysozoa</taxon>
        <taxon>Arthropoda</taxon>
        <taxon>Chelicerata</taxon>
        <taxon>Arachnida</taxon>
        <taxon>Acari</taxon>
        <taxon>Acariformes</taxon>
        <taxon>Trombidiformes</taxon>
        <taxon>Prostigmata</taxon>
        <taxon>Eleutherengona</taxon>
        <taxon>Raphignathae</taxon>
        <taxon>Tetranychoidea</taxon>
        <taxon>Tetranychidae</taxon>
        <taxon>Tetranychus</taxon>
    </lineage>
</organism>
<dbReference type="GO" id="GO:0016020">
    <property type="term" value="C:membrane"/>
    <property type="evidence" value="ECO:0007669"/>
    <property type="project" value="UniProtKB-SubCell"/>
</dbReference>
<evidence type="ECO:0000256" key="7">
    <source>
        <dbReference type="ARBA" id="ARBA00023136"/>
    </source>
</evidence>
<reference evidence="12" key="2">
    <citation type="submission" date="2015-06" db="UniProtKB">
        <authorList>
            <consortium name="EnsemblMetazoa"/>
        </authorList>
    </citation>
    <scope>IDENTIFICATION</scope>
</reference>
<dbReference type="HOGENOM" id="CLU_051314_0_2_1"/>
<evidence type="ECO:0000256" key="5">
    <source>
        <dbReference type="ARBA" id="ARBA00022989"/>
    </source>
</evidence>
<comment type="subcellular location">
    <subcellularLocation>
        <location evidence="1">Membrane</location>
        <topology evidence="1">Multi-pass membrane protein</topology>
    </subcellularLocation>
</comment>
<dbReference type="OMA" id="KRFNMAS"/>
<keyword evidence="3" id="KW-0808">Transferase</keyword>
<dbReference type="GO" id="GO:0043337">
    <property type="term" value="F:cardiolipin synthase (CMP-forming)"/>
    <property type="evidence" value="ECO:0007669"/>
    <property type="project" value="UniProtKB-EC"/>
</dbReference>
<dbReference type="eggNOG" id="KOG1617">
    <property type="taxonomic scope" value="Eukaryota"/>
</dbReference>
<gene>
    <name evidence="12" type="primary">107371508</name>
</gene>
<evidence type="ECO:0000256" key="8">
    <source>
        <dbReference type="ARBA" id="ARBA00023209"/>
    </source>
</evidence>
<evidence type="ECO:0000256" key="2">
    <source>
        <dbReference type="ARBA" id="ARBA00022516"/>
    </source>
</evidence>
<keyword evidence="9" id="KW-1208">Phospholipid metabolism</keyword>
<dbReference type="InterPro" id="IPR050324">
    <property type="entry name" value="CDP-alcohol_PTase-I"/>
</dbReference>
<protein>
    <recommendedName>
        <fullName evidence="10">cardiolipin synthase (CMP-forming)</fullName>
        <ecNumber evidence="10">2.7.8.41</ecNumber>
    </recommendedName>
</protein>
<dbReference type="GO" id="GO:0005739">
    <property type="term" value="C:mitochondrion"/>
    <property type="evidence" value="ECO:0007669"/>
    <property type="project" value="TreeGrafter"/>
</dbReference>
<keyword evidence="4" id="KW-0812">Transmembrane</keyword>
<reference evidence="13" key="1">
    <citation type="submission" date="2011-08" db="EMBL/GenBank/DDBJ databases">
        <authorList>
            <person name="Rombauts S."/>
        </authorList>
    </citation>
    <scope>NUCLEOTIDE SEQUENCE</scope>
    <source>
        <strain evidence="13">London</strain>
    </source>
</reference>
<dbReference type="Proteomes" id="UP000015104">
    <property type="component" value="Unassembled WGS sequence"/>
</dbReference>
<accession>T1JX33</accession>
<keyword evidence="13" id="KW-1185">Reference proteome</keyword>